<protein>
    <submittedName>
        <fullName evidence="1">Uncharacterized protein</fullName>
    </submittedName>
</protein>
<organism evidence="1 2">
    <name type="scientific">Candidatus Merdimorpha stercoravium</name>
    <dbReference type="NCBI Taxonomy" id="2840863"/>
    <lineage>
        <taxon>Bacteria</taxon>
        <taxon>Pseudomonadati</taxon>
        <taxon>Bacteroidota</taxon>
        <taxon>Flavobacteriia</taxon>
        <taxon>Flavobacteriales</taxon>
        <taxon>Candidatus Merdimorpha</taxon>
    </lineage>
</organism>
<proteinExistence type="predicted"/>
<evidence type="ECO:0000313" key="1">
    <source>
        <dbReference type="EMBL" id="HIT97917.1"/>
    </source>
</evidence>
<dbReference type="Proteomes" id="UP000824161">
    <property type="component" value="Unassembled WGS sequence"/>
</dbReference>
<name>A0A9D1HBK3_9FLAO</name>
<sequence length="189" mass="21013">MDAWEDLPDLKEDIRRAIATGIFRGTGAGTSADDLAARWGQPERVVVRKGVKTVSYPGTDFLFEGHALRQVTVKVQDDRQQAALQELLQEFPSEMVDRVPPYFRCLRLDTGTCALEQVLVTTADAPQGAPVSVAVVFPKKATQGLELELPPELYGRLQALSNARRQTIAQLCEELIARALEHEEEKKEK</sequence>
<dbReference type="EMBL" id="DVLY01000086">
    <property type="protein sequence ID" value="HIT97917.1"/>
    <property type="molecule type" value="Genomic_DNA"/>
</dbReference>
<evidence type="ECO:0000313" key="2">
    <source>
        <dbReference type="Proteomes" id="UP000824161"/>
    </source>
</evidence>
<gene>
    <name evidence="1" type="ORF">IAC44_03665</name>
</gene>
<reference evidence="1" key="1">
    <citation type="submission" date="2020-10" db="EMBL/GenBank/DDBJ databases">
        <authorList>
            <person name="Gilroy R."/>
        </authorList>
    </citation>
    <scope>NUCLEOTIDE SEQUENCE</scope>
    <source>
        <strain evidence="1">1383</strain>
    </source>
</reference>
<dbReference type="AlphaFoldDB" id="A0A9D1HBK3"/>
<comment type="caution">
    <text evidence="1">The sequence shown here is derived from an EMBL/GenBank/DDBJ whole genome shotgun (WGS) entry which is preliminary data.</text>
</comment>
<accession>A0A9D1HBK3</accession>
<reference evidence="1" key="2">
    <citation type="journal article" date="2021" name="PeerJ">
        <title>Extensive microbial diversity within the chicken gut microbiome revealed by metagenomics and culture.</title>
        <authorList>
            <person name="Gilroy R."/>
            <person name="Ravi A."/>
            <person name="Getino M."/>
            <person name="Pursley I."/>
            <person name="Horton D.L."/>
            <person name="Alikhan N.F."/>
            <person name="Baker D."/>
            <person name="Gharbi K."/>
            <person name="Hall N."/>
            <person name="Watson M."/>
            <person name="Adriaenssens E.M."/>
            <person name="Foster-Nyarko E."/>
            <person name="Jarju S."/>
            <person name="Secka A."/>
            <person name="Antonio M."/>
            <person name="Oren A."/>
            <person name="Chaudhuri R.R."/>
            <person name="La Ragione R."/>
            <person name="Hildebrand F."/>
            <person name="Pallen M.J."/>
        </authorList>
    </citation>
    <scope>NUCLEOTIDE SEQUENCE</scope>
    <source>
        <strain evidence="1">1383</strain>
    </source>
</reference>